<dbReference type="PANTHER" id="PTHR47691:SF3">
    <property type="entry name" value="HTH-TYPE TRANSCRIPTIONAL REGULATOR RV0890C-RELATED"/>
    <property type="match status" value="1"/>
</dbReference>
<evidence type="ECO:0000313" key="2">
    <source>
        <dbReference type="EMBL" id="MBB1159583.1"/>
    </source>
</evidence>
<dbReference type="Gene3D" id="3.40.50.300">
    <property type="entry name" value="P-loop containing nucleotide triphosphate hydrolases"/>
    <property type="match status" value="1"/>
</dbReference>
<dbReference type="PANTHER" id="PTHR47691">
    <property type="entry name" value="REGULATOR-RELATED"/>
    <property type="match status" value="1"/>
</dbReference>
<accession>A0A7W3ZG02</accession>
<protein>
    <submittedName>
        <fullName evidence="2">Tetratricopeptide repeat protein</fullName>
    </submittedName>
</protein>
<dbReference type="SUPFAM" id="SSF52540">
    <property type="entry name" value="P-loop containing nucleoside triphosphate hydrolases"/>
    <property type="match status" value="1"/>
</dbReference>
<dbReference type="AlphaFoldDB" id="A0A7W3ZG02"/>
<dbReference type="EMBL" id="JACGZW010000020">
    <property type="protein sequence ID" value="MBB1159583.1"/>
    <property type="molecule type" value="Genomic_DNA"/>
</dbReference>
<dbReference type="GO" id="GO:0043531">
    <property type="term" value="F:ADP binding"/>
    <property type="evidence" value="ECO:0007669"/>
    <property type="project" value="InterPro"/>
</dbReference>
<keyword evidence="3" id="KW-1185">Reference proteome</keyword>
<dbReference type="PRINTS" id="PR00364">
    <property type="entry name" value="DISEASERSIST"/>
</dbReference>
<dbReference type="SUPFAM" id="SSF48452">
    <property type="entry name" value="TPR-like"/>
    <property type="match status" value="1"/>
</dbReference>
<dbReference type="Proteomes" id="UP000526734">
    <property type="component" value="Unassembled WGS sequence"/>
</dbReference>
<dbReference type="Pfam" id="PF13424">
    <property type="entry name" value="TPR_12"/>
    <property type="match status" value="2"/>
</dbReference>
<sequence length="713" mass="77141">MGTGDRHENLIAAEVSGPVVQAGVVHGDVHVHSRRERRTVPRQLLPVSASFTDRERELAELDRLIGDQQRQGPRVAVIAGSGGVGKTALASRWIAGHADRFPDGQLYADLGAFGAEEPASPDEVLSQFLRALGVPSAQIPAELAAQTALYRSVTAGLKLAVLADDADSAAQVRPLVPASPHSVVVVTSRWRLGALAMDGARVLLVEPLSSVSALELLRRAIGIDRVKTEPEPAQQLVELCGGLPIAVCVAAARLSTRPRWPISRLVGALADERRRLSALAVADEAVVQASFDLSADELAPDIALVYRLSGLHPGPDFGAEVAAAAVDRPAADVEDALDALVDASLLTDAGPDRYRFHDLARVHARQQAETQESESSRTAAVHRMITWYLDRVLAADLVITPLRARISPGYERIRSIPAPPDATAALDWLERELANIVAAMRVAADQVWPELVWQFCEGLWGLFLHRKHYRQWQRTHSWGVDAARRCGNRRAEARLEVQLGYAHLNTGRYDAAKDHFTASLKVALAIDDSVAQARAWEHLGVVAHSTGSPREAYEHYARALAIAEELRQPRSIALHRRRLGEACRDLDRPAEAVEHFERSAEIAREIGDEVLRGRAMTRLGDQHLRLGDSTAACSLLREAADLLGQHGAAAYQAEALEALAEADLAADHVESARLHLEQALATYAVAEDPKAERVSARIAAIAAGKQKPGHGEA</sequence>
<reference evidence="2 3" key="1">
    <citation type="submission" date="2020-08" db="EMBL/GenBank/DDBJ databases">
        <title>Amycolatopsis sp. nov. DR6-1 isolated from Dendrobium heterocarpum.</title>
        <authorList>
            <person name="Tedsree N."/>
            <person name="Kuncharoen N."/>
            <person name="Likhitwitayawuid K."/>
            <person name="Tanasupawat S."/>
        </authorList>
    </citation>
    <scope>NUCLEOTIDE SEQUENCE [LARGE SCALE GENOMIC DNA]</scope>
    <source>
        <strain evidence="2 3">DR6-1</strain>
    </source>
</reference>
<proteinExistence type="predicted"/>
<dbReference type="InterPro" id="IPR019734">
    <property type="entry name" value="TPR_rpt"/>
</dbReference>
<dbReference type="SMART" id="SM00028">
    <property type="entry name" value="TPR"/>
    <property type="match status" value="4"/>
</dbReference>
<comment type="caution">
    <text evidence="2">The sequence shown here is derived from an EMBL/GenBank/DDBJ whole genome shotgun (WGS) entry which is preliminary data.</text>
</comment>
<evidence type="ECO:0000313" key="3">
    <source>
        <dbReference type="Proteomes" id="UP000526734"/>
    </source>
</evidence>
<organism evidence="2 3">
    <name type="scientific">Amycolatopsis dendrobii</name>
    <dbReference type="NCBI Taxonomy" id="2760662"/>
    <lineage>
        <taxon>Bacteria</taxon>
        <taxon>Bacillati</taxon>
        <taxon>Actinomycetota</taxon>
        <taxon>Actinomycetes</taxon>
        <taxon>Pseudonocardiales</taxon>
        <taxon>Pseudonocardiaceae</taxon>
        <taxon>Amycolatopsis</taxon>
    </lineage>
</organism>
<dbReference type="InterPro" id="IPR027417">
    <property type="entry name" value="P-loop_NTPase"/>
</dbReference>
<feature type="repeat" description="TPR" evidence="1">
    <location>
        <begin position="533"/>
        <end position="566"/>
    </location>
</feature>
<gene>
    <name evidence="2" type="ORF">H4281_41115</name>
</gene>
<evidence type="ECO:0000256" key="1">
    <source>
        <dbReference type="PROSITE-ProRule" id="PRU00339"/>
    </source>
</evidence>
<dbReference type="InterPro" id="IPR011990">
    <property type="entry name" value="TPR-like_helical_dom_sf"/>
</dbReference>
<keyword evidence="1" id="KW-0802">TPR repeat</keyword>
<name>A0A7W3ZG02_9PSEU</name>
<dbReference type="PROSITE" id="PS50005">
    <property type="entry name" value="TPR"/>
    <property type="match status" value="1"/>
</dbReference>
<dbReference type="RefSeq" id="WP_182896258.1">
    <property type="nucleotide sequence ID" value="NZ_JACGZW010000020.1"/>
</dbReference>
<dbReference type="Gene3D" id="1.25.40.10">
    <property type="entry name" value="Tetratricopeptide repeat domain"/>
    <property type="match status" value="1"/>
</dbReference>